<dbReference type="Proteomes" id="UP000799755">
    <property type="component" value="Unassembled WGS sequence"/>
</dbReference>
<organism evidence="1 2">
    <name type="scientific">Lindgomyces ingoldianus</name>
    <dbReference type="NCBI Taxonomy" id="673940"/>
    <lineage>
        <taxon>Eukaryota</taxon>
        <taxon>Fungi</taxon>
        <taxon>Dikarya</taxon>
        <taxon>Ascomycota</taxon>
        <taxon>Pezizomycotina</taxon>
        <taxon>Dothideomycetes</taxon>
        <taxon>Pleosporomycetidae</taxon>
        <taxon>Pleosporales</taxon>
        <taxon>Lindgomycetaceae</taxon>
        <taxon>Lindgomyces</taxon>
    </lineage>
</organism>
<reference evidence="1" key="1">
    <citation type="journal article" date="2020" name="Stud. Mycol.">
        <title>101 Dothideomycetes genomes: a test case for predicting lifestyles and emergence of pathogens.</title>
        <authorList>
            <person name="Haridas S."/>
            <person name="Albert R."/>
            <person name="Binder M."/>
            <person name="Bloem J."/>
            <person name="Labutti K."/>
            <person name="Salamov A."/>
            <person name="Andreopoulos B."/>
            <person name="Baker S."/>
            <person name="Barry K."/>
            <person name="Bills G."/>
            <person name="Bluhm B."/>
            <person name="Cannon C."/>
            <person name="Castanera R."/>
            <person name="Culley D."/>
            <person name="Daum C."/>
            <person name="Ezra D."/>
            <person name="Gonzalez J."/>
            <person name="Henrissat B."/>
            <person name="Kuo A."/>
            <person name="Liang C."/>
            <person name="Lipzen A."/>
            <person name="Lutzoni F."/>
            <person name="Magnuson J."/>
            <person name="Mondo S."/>
            <person name="Nolan M."/>
            <person name="Ohm R."/>
            <person name="Pangilinan J."/>
            <person name="Park H.-J."/>
            <person name="Ramirez L."/>
            <person name="Alfaro M."/>
            <person name="Sun H."/>
            <person name="Tritt A."/>
            <person name="Yoshinaga Y."/>
            <person name="Zwiers L.-H."/>
            <person name="Turgeon B."/>
            <person name="Goodwin S."/>
            <person name="Spatafora J."/>
            <person name="Crous P."/>
            <person name="Grigoriev I."/>
        </authorList>
    </citation>
    <scope>NUCLEOTIDE SEQUENCE</scope>
    <source>
        <strain evidence="1">ATCC 200398</strain>
    </source>
</reference>
<accession>A0ACB6QUZ9</accession>
<gene>
    <name evidence="1" type="ORF">BDR25DRAFT_287046</name>
</gene>
<proteinExistence type="predicted"/>
<comment type="caution">
    <text evidence="1">The sequence shown here is derived from an EMBL/GenBank/DDBJ whole genome shotgun (WGS) entry which is preliminary data.</text>
</comment>
<sequence>MSASESRLAWPLIWINGFPGTGKHTIAKFFATLLDEGDPLLIDNHSLIDPVEAKFSRDHPNYQQERRRGREAVFKSFVEDPAFRTRIVIFTDFQSNNDLGRDVAREYEAAALRARRPFLPVYLECDIKENTRRITSLQRGSSGTTKLLNPKVLAEMRSRCQLFRFDGVEGITSDVTNMGPEEAAEALAREVTTIINDLVKHRK</sequence>
<name>A0ACB6QUZ9_9PLEO</name>
<evidence type="ECO:0000313" key="2">
    <source>
        <dbReference type="Proteomes" id="UP000799755"/>
    </source>
</evidence>
<protein>
    <submittedName>
        <fullName evidence="1">Uncharacterized protein</fullName>
    </submittedName>
</protein>
<evidence type="ECO:0000313" key="1">
    <source>
        <dbReference type="EMBL" id="KAF2470834.1"/>
    </source>
</evidence>
<keyword evidence="2" id="KW-1185">Reference proteome</keyword>
<dbReference type="EMBL" id="MU003507">
    <property type="protein sequence ID" value="KAF2470834.1"/>
    <property type="molecule type" value="Genomic_DNA"/>
</dbReference>